<dbReference type="SUPFAM" id="SSF51246">
    <property type="entry name" value="Rudiment single hybrid motif"/>
    <property type="match status" value="1"/>
</dbReference>
<dbReference type="SMART" id="SM00878">
    <property type="entry name" value="Biotin_carb_C"/>
    <property type="match status" value="1"/>
</dbReference>
<feature type="domain" description="ATP-grasp" evidence="7">
    <location>
        <begin position="137"/>
        <end position="337"/>
    </location>
</feature>
<dbReference type="CDD" id="cd06850">
    <property type="entry name" value="biotinyl_domain"/>
    <property type="match status" value="1"/>
</dbReference>
<evidence type="ECO:0000256" key="4">
    <source>
        <dbReference type="ARBA" id="ARBA00022840"/>
    </source>
</evidence>
<evidence type="ECO:0000256" key="5">
    <source>
        <dbReference type="ARBA" id="ARBA00023267"/>
    </source>
</evidence>
<proteinExistence type="predicted"/>
<evidence type="ECO:0000256" key="3">
    <source>
        <dbReference type="ARBA" id="ARBA00022741"/>
    </source>
</evidence>
<dbReference type="AlphaFoldDB" id="A0A1U7LP19"/>
<dbReference type="Proteomes" id="UP000186594">
    <property type="component" value="Unassembled WGS sequence"/>
</dbReference>
<dbReference type="InterPro" id="IPR005482">
    <property type="entry name" value="Biotin_COase_C"/>
</dbReference>
<dbReference type="STRING" id="1198029.A0A1U7LP19"/>
<protein>
    <submittedName>
        <fullName evidence="9">Methylcrotonoyl-CoA carboxylase subunit alpha, mitochondrial</fullName>
    </submittedName>
</protein>
<evidence type="ECO:0000259" key="8">
    <source>
        <dbReference type="PROSITE" id="PS50979"/>
    </source>
</evidence>
<dbReference type="GO" id="GO:0046872">
    <property type="term" value="F:metal ion binding"/>
    <property type="evidence" value="ECO:0007669"/>
    <property type="project" value="InterPro"/>
</dbReference>
<dbReference type="Pfam" id="PF02786">
    <property type="entry name" value="CPSase_L_D2"/>
    <property type="match status" value="1"/>
</dbReference>
<keyword evidence="4 6" id="KW-0067">ATP-binding</keyword>
<dbReference type="PROSITE" id="PS00867">
    <property type="entry name" value="CPSASE_2"/>
    <property type="match status" value="1"/>
</dbReference>
<dbReference type="InterPro" id="IPR000089">
    <property type="entry name" value="Biotin_lipoyl"/>
</dbReference>
<dbReference type="InterPro" id="IPR005479">
    <property type="entry name" value="CPAse_ATP-bd"/>
</dbReference>
<dbReference type="SUPFAM" id="SSF56059">
    <property type="entry name" value="Glutathione synthetase ATP-binding domain-like"/>
    <property type="match status" value="1"/>
</dbReference>
<comment type="caution">
    <text evidence="9">The sequence shown here is derived from an EMBL/GenBank/DDBJ whole genome shotgun (WGS) entry which is preliminary data.</text>
</comment>
<keyword evidence="3 6" id="KW-0547">Nucleotide-binding</keyword>
<feature type="domain" description="Biotin carboxylation" evidence="8">
    <location>
        <begin position="18"/>
        <end position="474"/>
    </location>
</feature>
<dbReference type="Gene3D" id="2.40.50.100">
    <property type="match status" value="1"/>
</dbReference>
<dbReference type="Pfam" id="PF00364">
    <property type="entry name" value="Biotin_lipoyl"/>
    <property type="match status" value="1"/>
</dbReference>
<dbReference type="InterPro" id="IPR005481">
    <property type="entry name" value="BC-like_N"/>
</dbReference>
<organism evidence="9 10">
    <name type="scientific">Neolecta irregularis (strain DAH-3)</name>
    <dbReference type="NCBI Taxonomy" id="1198029"/>
    <lineage>
        <taxon>Eukaryota</taxon>
        <taxon>Fungi</taxon>
        <taxon>Dikarya</taxon>
        <taxon>Ascomycota</taxon>
        <taxon>Taphrinomycotina</taxon>
        <taxon>Neolectales</taxon>
        <taxon>Neolectaceae</taxon>
        <taxon>Neolecta</taxon>
    </lineage>
</organism>
<dbReference type="PROSITE" id="PS50975">
    <property type="entry name" value="ATP_GRASP"/>
    <property type="match status" value="1"/>
</dbReference>
<gene>
    <name evidence="9" type="ORF">NEOLI_001594</name>
</gene>
<evidence type="ECO:0000256" key="1">
    <source>
        <dbReference type="ARBA" id="ARBA00001953"/>
    </source>
</evidence>
<dbReference type="FunFam" id="3.30.1490.20:FF:000003">
    <property type="entry name" value="acetyl-CoA carboxylase isoform X1"/>
    <property type="match status" value="1"/>
</dbReference>
<evidence type="ECO:0000256" key="2">
    <source>
        <dbReference type="ARBA" id="ARBA00022598"/>
    </source>
</evidence>
<evidence type="ECO:0000313" key="9">
    <source>
        <dbReference type="EMBL" id="OLL24397.1"/>
    </source>
</evidence>
<keyword evidence="10" id="KW-1185">Reference proteome</keyword>
<dbReference type="InterPro" id="IPR011761">
    <property type="entry name" value="ATP-grasp"/>
</dbReference>
<keyword evidence="2" id="KW-0436">Ligase</keyword>
<dbReference type="InterPro" id="IPR050856">
    <property type="entry name" value="Biotin_carboxylase_complex"/>
</dbReference>
<dbReference type="Gene3D" id="3.30.470.20">
    <property type="entry name" value="ATP-grasp fold, B domain"/>
    <property type="match status" value="1"/>
</dbReference>
<dbReference type="PANTHER" id="PTHR18866">
    <property type="entry name" value="CARBOXYLASE:PYRUVATE/ACETYL-COA/PROPIONYL-COA CARBOXYLASE"/>
    <property type="match status" value="1"/>
</dbReference>
<evidence type="ECO:0000259" key="7">
    <source>
        <dbReference type="PROSITE" id="PS50975"/>
    </source>
</evidence>
<dbReference type="OrthoDB" id="196847at2759"/>
<dbReference type="SUPFAM" id="SSF51230">
    <property type="entry name" value="Single hybrid motif"/>
    <property type="match status" value="1"/>
</dbReference>
<accession>A0A1U7LP19</accession>
<dbReference type="InterPro" id="IPR011053">
    <property type="entry name" value="Single_hybrid_motif"/>
</dbReference>
<dbReference type="PROSITE" id="PS50979">
    <property type="entry name" value="BC"/>
    <property type="match status" value="1"/>
</dbReference>
<comment type="cofactor">
    <cofactor evidence="1">
        <name>biotin</name>
        <dbReference type="ChEBI" id="CHEBI:57586"/>
    </cofactor>
</comment>
<dbReference type="EMBL" id="LXFE01000834">
    <property type="protein sequence ID" value="OLL24397.1"/>
    <property type="molecule type" value="Genomic_DNA"/>
</dbReference>
<dbReference type="PANTHER" id="PTHR18866:SF127">
    <property type="match status" value="1"/>
</dbReference>
<name>A0A1U7LP19_NEOID</name>
<dbReference type="Pfam" id="PF00289">
    <property type="entry name" value="Biotin_carb_N"/>
    <property type="match status" value="1"/>
</dbReference>
<dbReference type="PROSITE" id="PS00866">
    <property type="entry name" value="CPSASE_1"/>
    <property type="match status" value="1"/>
</dbReference>
<dbReference type="GO" id="GO:0016874">
    <property type="term" value="F:ligase activity"/>
    <property type="evidence" value="ECO:0007669"/>
    <property type="project" value="UniProtKB-KW"/>
</dbReference>
<dbReference type="SUPFAM" id="SSF52440">
    <property type="entry name" value="PreATP-grasp domain"/>
    <property type="match status" value="1"/>
</dbReference>
<dbReference type="GO" id="GO:0005524">
    <property type="term" value="F:ATP binding"/>
    <property type="evidence" value="ECO:0007669"/>
    <property type="project" value="UniProtKB-UniRule"/>
</dbReference>
<keyword evidence="5" id="KW-0092">Biotin</keyword>
<evidence type="ECO:0000256" key="6">
    <source>
        <dbReference type="PROSITE-ProRule" id="PRU00409"/>
    </source>
</evidence>
<dbReference type="InterPro" id="IPR016185">
    <property type="entry name" value="PreATP-grasp_dom_sf"/>
</dbReference>
<evidence type="ECO:0000313" key="10">
    <source>
        <dbReference type="Proteomes" id="UP000186594"/>
    </source>
</evidence>
<dbReference type="Pfam" id="PF02785">
    <property type="entry name" value="Biotin_carb_C"/>
    <property type="match status" value="1"/>
</dbReference>
<dbReference type="InterPro" id="IPR011054">
    <property type="entry name" value="Rudment_hybrid_motif"/>
</dbReference>
<dbReference type="OMA" id="FDPMICK"/>
<reference evidence="9 10" key="1">
    <citation type="submission" date="2016-04" db="EMBL/GenBank/DDBJ databases">
        <title>Evolutionary innovation and constraint leading to complex multicellularity in the Ascomycota.</title>
        <authorList>
            <person name="Cisse O."/>
            <person name="Nguyen A."/>
            <person name="Hewitt D.A."/>
            <person name="Jedd G."/>
            <person name="Stajich J.E."/>
        </authorList>
    </citation>
    <scope>NUCLEOTIDE SEQUENCE [LARGE SCALE GENOMIC DNA]</scope>
    <source>
        <strain evidence="9 10">DAH-3</strain>
    </source>
</reference>
<sequence length="769" mass="85200">MPPLFVAPLPYDPAGRCVVRKLLVANRGEIACRVIRSARKVGVSTVAIYTTPDKDSPHVRLADEAVHIGDIGEVNPHMNGQFLVETATRVGADSIHPGYGYLSENAGFAKLVQDSGLLFVGPSSESISLLGNKASAKEYLSKNASNVPLIPGYNGSNQTPSYLSSQAIAIGFPVLIKAAAGGGGKGMRIVRSSKGIEELIARAGSESQRSFGSSHLLVEKYIEKGKHIEVQIFGDNRGNIVCFFERECSVQRRHQKVIEETPSPWISNGVRQRMMAAATEIGRLIKYEGAGTVEFIVDIESSQFYFLEVNTRIQVEHPITEETVGVDLVALQLYVAAGGQLDRLPELRSLRQTGHAIECRLCAEDPHNDFLPCTGIIRRWNTAEELVKTHIPGLRYETGVETGSEISVFFDPMICKIIVHAETRRQAIHKLIFVLRHTAILGLVTNQGFLISCLGHEEFHKGEYTTGFIDSFRTELLFPPPRPLLTGELAIVPSLLLRHIRQTMRARSSFDTLSAGWRNNQYDVSSKHVDSITIDPSTLPAAVFVQYEKDYVLVWDEPAPMKFEGKEFLNKVGGQLILRYYNTLRTRKGLEGRTEQDWPFGVDKNMKKYDFHVDDIKIDFIRGKWMTADMRLSINGIQRTYFAATDTSVISSAMAVQNVFVLSSDVGFGIKFSRRNLLTYAGKLDERISGEDLEGGEKRYLTPMPCKILIVLASDGARISKGDGLVIMESMKTEVKIAARTAGLVKMKVRAGQVLGEGETICEIEQDED</sequence>
<dbReference type="InterPro" id="IPR011764">
    <property type="entry name" value="Biotin_carboxylation_dom"/>
</dbReference>